<evidence type="ECO:0000256" key="12">
    <source>
        <dbReference type="RuleBase" id="RU363038"/>
    </source>
</evidence>
<evidence type="ECO:0000256" key="10">
    <source>
        <dbReference type="ARBA" id="ARBA00049339"/>
    </source>
</evidence>
<dbReference type="GO" id="GO:0004814">
    <property type="term" value="F:arginine-tRNA ligase activity"/>
    <property type="evidence" value="ECO:0007669"/>
    <property type="project" value="UniProtKB-UniRule"/>
</dbReference>
<dbReference type="Gene3D" id="1.10.730.10">
    <property type="entry name" value="Isoleucyl-tRNA Synthetase, Domain 1"/>
    <property type="match status" value="1"/>
</dbReference>
<dbReference type="InterPro" id="IPR035684">
    <property type="entry name" value="ArgRS_core"/>
</dbReference>
<dbReference type="Pfam" id="PF00750">
    <property type="entry name" value="tRNA-synt_1d"/>
    <property type="match status" value="1"/>
</dbReference>
<dbReference type="Proteomes" id="UP000195087">
    <property type="component" value="Unassembled WGS sequence"/>
</dbReference>
<gene>
    <name evidence="11" type="primary">argS</name>
    <name evidence="15" type="ORF">BK769_32100</name>
</gene>
<dbReference type="InterPro" id="IPR008909">
    <property type="entry name" value="DALR_anticod-bd"/>
</dbReference>
<keyword evidence="4 11" id="KW-0963">Cytoplasm</keyword>
<evidence type="ECO:0000256" key="8">
    <source>
        <dbReference type="ARBA" id="ARBA00022917"/>
    </source>
</evidence>
<dbReference type="PROSITE" id="PS00178">
    <property type="entry name" value="AA_TRNA_LIGASE_I"/>
    <property type="match status" value="1"/>
</dbReference>
<evidence type="ECO:0000256" key="1">
    <source>
        <dbReference type="ARBA" id="ARBA00004496"/>
    </source>
</evidence>
<dbReference type="PANTHER" id="PTHR11956">
    <property type="entry name" value="ARGINYL-TRNA SYNTHETASE"/>
    <property type="match status" value="1"/>
</dbReference>
<dbReference type="GO" id="GO:0006420">
    <property type="term" value="P:arginyl-tRNA aminoacylation"/>
    <property type="evidence" value="ECO:0007669"/>
    <property type="project" value="UniProtKB-UniRule"/>
</dbReference>
<evidence type="ECO:0000259" key="14">
    <source>
        <dbReference type="SMART" id="SM01016"/>
    </source>
</evidence>
<dbReference type="CDD" id="cd07956">
    <property type="entry name" value="Anticodon_Ia_Arg"/>
    <property type="match status" value="1"/>
</dbReference>
<evidence type="ECO:0000256" key="11">
    <source>
        <dbReference type="HAMAP-Rule" id="MF_00123"/>
    </source>
</evidence>
<comment type="subcellular location">
    <subcellularLocation>
        <location evidence="1 11">Cytoplasm</location>
    </subcellularLocation>
</comment>
<comment type="caution">
    <text evidence="15">The sequence shown here is derived from an EMBL/GenBank/DDBJ whole genome shotgun (WGS) entry which is preliminary data.</text>
</comment>
<dbReference type="InterPro" id="IPR001412">
    <property type="entry name" value="aa-tRNA-synth_I_CS"/>
</dbReference>
<dbReference type="FunFam" id="1.10.730.10:FF:000008">
    <property type="entry name" value="Arginine--tRNA ligase"/>
    <property type="match status" value="1"/>
</dbReference>
<evidence type="ECO:0000256" key="9">
    <source>
        <dbReference type="ARBA" id="ARBA00023146"/>
    </source>
</evidence>
<dbReference type="FunFam" id="3.40.50.620:FF:000062">
    <property type="entry name" value="Arginine--tRNA ligase"/>
    <property type="match status" value="1"/>
</dbReference>
<evidence type="ECO:0000256" key="7">
    <source>
        <dbReference type="ARBA" id="ARBA00022840"/>
    </source>
</evidence>
<dbReference type="AlphaFoldDB" id="A0A9X6JI75"/>
<dbReference type="FunFam" id="3.30.1360.70:FF:000003">
    <property type="entry name" value="Arginine--tRNA ligase"/>
    <property type="match status" value="1"/>
</dbReference>
<keyword evidence="5 11" id="KW-0436">Ligase</keyword>
<proteinExistence type="inferred from homology"/>
<reference evidence="15 16" key="1">
    <citation type="submission" date="2016-10" db="EMBL/GenBank/DDBJ databases">
        <title>Comparative genomics of Bacillus thuringiensis reveals a path to pathogens against multiple invertebrate hosts.</title>
        <authorList>
            <person name="Zheng J."/>
            <person name="Gao Q."/>
            <person name="Liu H."/>
            <person name="Peng D."/>
            <person name="Ruan L."/>
            <person name="Sun M."/>
        </authorList>
    </citation>
    <scope>NUCLEOTIDE SEQUENCE [LARGE SCALE GENOMIC DNA]</scope>
    <source>
        <strain evidence="15">BGSC 4W1</strain>
    </source>
</reference>
<dbReference type="Pfam" id="PF03485">
    <property type="entry name" value="Arg_tRNA_synt_N"/>
    <property type="match status" value="1"/>
</dbReference>
<dbReference type="InterPro" id="IPR014729">
    <property type="entry name" value="Rossmann-like_a/b/a_fold"/>
</dbReference>
<keyword evidence="8 11" id="KW-0648">Protein biosynthesis</keyword>
<dbReference type="SMART" id="SM01016">
    <property type="entry name" value="Arg_tRNA_synt_N"/>
    <property type="match status" value="1"/>
</dbReference>
<evidence type="ECO:0000256" key="6">
    <source>
        <dbReference type="ARBA" id="ARBA00022741"/>
    </source>
</evidence>
<name>A0A9X6JI75_BACUK</name>
<dbReference type="HAMAP" id="MF_00123">
    <property type="entry name" value="Arg_tRNA_synth"/>
    <property type="match status" value="1"/>
</dbReference>
<dbReference type="PANTHER" id="PTHR11956:SF5">
    <property type="entry name" value="ARGININE--TRNA LIGASE, CYTOPLASMIC"/>
    <property type="match status" value="1"/>
</dbReference>
<dbReference type="CDD" id="cd00671">
    <property type="entry name" value="ArgRS_core"/>
    <property type="match status" value="1"/>
</dbReference>
<organism evidence="15 16">
    <name type="scientific">Bacillus thuringiensis serovar kumamotoensis</name>
    <dbReference type="NCBI Taxonomy" id="132267"/>
    <lineage>
        <taxon>Bacteria</taxon>
        <taxon>Bacillati</taxon>
        <taxon>Bacillota</taxon>
        <taxon>Bacilli</taxon>
        <taxon>Bacillales</taxon>
        <taxon>Bacillaceae</taxon>
        <taxon>Bacillus</taxon>
        <taxon>Bacillus cereus group</taxon>
    </lineage>
</organism>
<dbReference type="SUPFAM" id="SSF47323">
    <property type="entry name" value="Anticodon-binding domain of a subclass of class I aminoacyl-tRNA synthetases"/>
    <property type="match status" value="1"/>
</dbReference>
<evidence type="ECO:0000256" key="4">
    <source>
        <dbReference type="ARBA" id="ARBA00022490"/>
    </source>
</evidence>
<comment type="subunit">
    <text evidence="3 11">Monomer.</text>
</comment>
<protein>
    <recommendedName>
        <fullName evidence="11">Arginine--tRNA ligase</fullName>
        <ecNumber evidence="11">6.1.1.19</ecNumber>
    </recommendedName>
    <alternativeName>
        <fullName evidence="11">Arginyl-tRNA synthetase</fullName>
        <shortName evidence="11">ArgRS</shortName>
    </alternativeName>
</protein>
<dbReference type="SUPFAM" id="SSF52374">
    <property type="entry name" value="Nucleotidylyl transferase"/>
    <property type="match status" value="1"/>
</dbReference>
<dbReference type="InterPro" id="IPR001278">
    <property type="entry name" value="Arg-tRNA-ligase"/>
</dbReference>
<comment type="similarity">
    <text evidence="2 11 12">Belongs to the class-I aminoacyl-tRNA synthetase family.</text>
</comment>
<dbReference type="InterPro" id="IPR009080">
    <property type="entry name" value="tRNAsynth_Ia_anticodon-bd"/>
</dbReference>
<dbReference type="PRINTS" id="PR01038">
    <property type="entry name" value="TRNASYNTHARG"/>
</dbReference>
<feature type="short sequence motif" description="'HIGH' region" evidence="11">
    <location>
        <begin position="132"/>
        <end position="142"/>
    </location>
</feature>
<keyword evidence="7 11" id="KW-0067">ATP-binding</keyword>
<dbReference type="Gene3D" id="3.40.50.620">
    <property type="entry name" value="HUPs"/>
    <property type="match status" value="1"/>
</dbReference>
<dbReference type="Pfam" id="PF05746">
    <property type="entry name" value="DALR_1"/>
    <property type="match status" value="1"/>
</dbReference>
<dbReference type="Gene3D" id="3.30.1360.70">
    <property type="entry name" value="Arginyl tRNA synthetase N-terminal domain"/>
    <property type="match status" value="1"/>
</dbReference>
<dbReference type="InterPro" id="IPR036695">
    <property type="entry name" value="Arg-tRNA-synth_N_sf"/>
</dbReference>
<keyword evidence="6 11" id="KW-0547">Nucleotide-binding</keyword>
<dbReference type="NCBIfam" id="TIGR00456">
    <property type="entry name" value="argS"/>
    <property type="match status" value="1"/>
</dbReference>
<dbReference type="InterPro" id="IPR005148">
    <property type="entry name" value="Arg-tRNA-synth_N"/>
</dbReference>
<keyword evidence="9 11" id="KW-0030">Aminoacyl-tRNA synthetase</keyword>
<dbReference type="EMBL" id="NFEH01000129">
    <property type="protein sequence ID" value="OTZ66512.1"/>
    <property type="molecule type" value="Genomic_DNA"/>
</dbReference>
<feature type="domain" description="Arginyl tRNA synthetase N-terminal" evidence="14">
    <location>
        <begin position="5"/>
        <end position="95"/>
    </location>
</feature>
<evidence type="ECO:0000259" key="13">
    <source>
        <dbReference type="SMART" id="SM00836"/>
    </source>
</evidence>
<evidence type="ECO:0000256" key="5">
    <source>
        <dbReference type="ARBA" id="ARBA00022598"/>
    </source>
</evidence>
<comment type="catalytic activity">
    <reaction evidence="10 11">
        <text>tRNA(Arg) + L-arginine + ATP = L-arginyl-tRNA(Arg) + AMP + diphosphate</text>
        <dbReference type="Rhea" id="RHEA:20301"/>
        <dbReference type="Rhea" id="RHEA-COMP:9658"/>
        <dbReference type="Rhea" id="RHEA-COMP:9673"/>
        <dbReference type="ChEBI" id="CHEBI:30616"/>
        <dbReference type="ChEBI" id="CHEBI:32682"/>
        <dbReference type="ChEBI" id="CHEBI:33019"/>
        <dbReference type="ChEBI" id="CHEBI:78442"/>
        <dbReference type="ChEBI" id="CHEBI:78513"/>
        <dbReference type="ChEBI" id="CHEBI:456215"/>
        <dbReference type="EC" id="6.1.1.19"/>
    </reaction>
</comment>
<evidence type="ECO:0000256" key="3">
    <source>
        <dbReference type="ARBA" id="ARBA00011245"/>
    </source>
</evidence>
<evidence type="ECO:0000313" key="16">
    <source>
        <dbReference type="Proteomes" id="UP000195087"/>
    </source>
</evidence>
<dbReference type="EC" id="6.1.1.19" evidence="11"/>
<sequence length="556" mass="62502">MNSLEQVKGLIKEEIQAAVLKAELATEEQIPNVVLESPKDKTNGDFSTNMAMQLARVAKKAPRMIAEELVANFDKAKASIEKIEIAGPGFINFYMDNSYLTDLIPTIVNAGEAYGETNTGKGEKVQVEFVSANPTGDLHLGHARGAAVGDTLCNLLAKAGYDVSREYYINDAGNQIHNLALSVEARYMQALGLDKEMPEDGYHGADIIGIGKRLAEEFGDRYAKADEKESYEFYREYGLKYELAKLQKDLESFRVKFDVWFSETSLYKNGKIDQALAVLKEREEIFEEDGATWFRSMTYGDDKNRVLIKNDGSYTYLTPDIAYHRDKLERGFDKLINIWGADHHGYIPRMKAAIQALGYDKETLEVEIIQMVQLYQNGEKMKMSKRTGKAVTLRELMEEVGVDAMRYFFAMRSGDSHLDFDMDLAVSKSNENPVYYAQYAHARVCSILRQGEELGLATGGDVNYKLVTSEKEVELLKKLGEFPAVVADAAQKRLPHRITNYAFELAATLHSFYNAEKVLNQDNLELSKARYELMKAVRTTLQNALAIVGVSAPEKM</sequence>
<feature type="domain" description="DALR anticodon binding" evidence="13">
    <location>
        <begin position="437"/>
        <end position="556"/>
    </location>
</feature>
<dbReference type="GO" id="GO:0005737">
    <property type="term" value="C:cytoplasm"/>
    <property type="evidence" value="ECO:0007669"/>
    <property type="project" value="UniProtKB-SubCell"/>
</dbReference>
<accession>A0A9X6JI75</accession>
<evidence type="ECO:0000313" key="15">
    <source>
        <dbReference type="EMBL" id="OTZ66512.1"/>
    </source>
</evidence>
<dbReference type="SUPFAM" id="SSF55190">
    <property type="entry name" value="Arginyl-tRNA synthetase (ArgRS), N-terminal 'additional' domain"/>
    <property type="match status" value="1"/>
</dbReference>
<dbReference type="SMART" id="SM00836">
    <property type="entry name" value="DALR_1"/>
    <property type="match status" value="1"/>
</dbReference>
<dbReference type="RefSeq" id="WP_001086447.1">
    <property type="nucleotide sequence ID" value="NZ_NFEH01000129.1"/>
</dbReference>
<evidence type="ECO:0000256" key="2">
    <source>
        <dbReference type="ARBA" id="ARBA00005594"/>
    </source>
</evidence>
<dbReference type="GO" id="GO:0005524">
    <property type="term" value="F:ATP binding"/>
    <property type="evidence" value="ECO:0007669"/>
    <property type="project" value="UniProtKB-UniRule"/>
</dbReference>